<evidence type="ECO:0000313" key="3">
    <source>
        <dbReference type="Proteomes" id="UP001162098"/>
    </source>
</evidence>
<evidence type="ECO:0000313" key="2">
    <source>
        <dbReference type="EMBL" id="QPB44408.1"/>
    </source>
</evidence>
<dbReference type="Proteomes" id="UP001162098">
    <property type="component" value="Segment"/>
</dbReference>
<feature type="compositionally biased region" description="Acidic residues" evidence="1">
    <location>
        <begin position="121"/>
        <end position="131"/>
    </location>
</feature>
<evidence type="ECO:0000256" key="1">
    <source>
        <dbReference type="SAM" id="MobiDB-lite"/>
    </source>
</evidence>
<feature type="compositionally biased region" description="Polar residues" evidence="1">
    <location>
        <begin position="283"/>
        <end position="293"/>
    </location>
</feature>
<accession>A0A7S8BER7</accession>
<feature type="region of interest" description="Disordered" evidence="1">
    <location>
        <begin position="254"/>
        <end position="293"/>
    </location>
</feature>
<feature type="compositionally biased region" description="Basic residues" evidence="1">
    <location>
        <begin position="262"/>
        <end position="275"/>
    </location>
</feature>
<reference evidence="2 3" key="1">
    <citation type="submission" date="2020-09" db="EMBL/GenBank/DDBJ databases">
        <authorList>
            <person name="Zhang R."/>
            <person name="Garcia K."/>
            <person name="Ogata H."/>
        </authorList>
    </citation>
    <scope>NUCLEOTIDE SEQUENCE [LARGE SCALE GENOMIC DNA]</scope>
    <source>
        <strain evidence="3">stheno</strain>
    </source>
</reference>
<proteinExistence type="predicted"/>
<dbReference type="EMBL" id="MW018138">
    <property type="protein sequence ID" value="QPB44408.1"/>
    <property type="molecule type" value="Genomic_DNA"/>
</dbReference>
<sequence>MATPNSFFDWVDKVTADMRVQVERYRHDVETLERGAAAPPAKKECAVTFCGREDCAEAALVPVCSSGHVMHWRCVQDFVKTAIKNNSDDYNEVEIQIACPLCRDDFLGKLVYLLRYIATGDDDDDEEDEGEQASQDPAPQLARDNDDDDEDFRAFSLSLALLGTDPDMDSSSSSGSSDSTDSSEGEEEGEEAASRKRPSPPPPETTEERRPIVRRRVTAITEDESVAGPPPNFTYNVDTEAPAENFDMHIRSEARQGTGSRVLRHFAHRPRRRRPGILPRVHASNNTQPGNNH</sequence>
<feature type="region of interest" description="Disordered" evidence="1">
    <location>
        <begin position="121"/>
        <end position="149"/>
    </location>
</feature>
<feature type="region of interest" description="Disordered" evidence="1">
    <location>
        <begin position="163"/>
        <end position="238"/>
    </location>
</feature>
<feature type="compositionally biased region" description="Acidic residues" evidence="1">
    <location>
        <begin position="181"/>
        <end position="191"/>
    </location>
</feature>
<organism evidence="2 3">
    <name type="scientific">Medusavirus stheno T3</name>
    <dbReference type="NCBI Taxonomy" id="3069717"/>
    <lineage>
        <taxon>Viruses</taxon>
        <taxon>Varidnaviria</taxon>
        <taxon>Bamfordvirae</taxon>
        <taxon>Nucleocytoviricota</taxon>
        <taxon>Megaviricetes</taxon>
        <taxon>Mamonoviridae</taxon>
        <taxon>Medusavirus</taxon>
        <taxon>Medusavirus sthenus</taxon>
    </lineage>
</organism>
<dbReference type="SUPFAM" id="SSF57850">
    <property type="entry name" value="RING/U-box"/>
    <property type="match status" value="1"/>
</dbReference>
<dbReference type="KEGG" id="vg:80543604"/>
<name>A0A7S8BER7_9VIRU</name>
<protein>
    <recommendedName>
        <fullName evidence="4">RING-type domain-containing protein</fullName>
    </recommendedName>
</protein>
<evidence type="ECO:0008006" key="4">
    <source>
        <dbReference type="Google" id="ProtNLM"/>
    </source>
</evidence>
<keyword evidence="3" id="KW-1185">Reference proteome</keyword>
<feature type="compositionally biased region" description="Low complexity" evidence="1">
    <location>
        <begin position="169"/>
        <end position="180"/>
    </location>
</feature>